<sequence>LLEHLAGEHGDLTAGVSPALPALCHQIGELTKQVWHEQSDEGKFGHGDLLMTLESTAASHAKRTQSLVDEADPHLKRELEALTAHARADHQLLSTIHYHASSTAEVPQAPALWAWLEQREQDMSPRLRRALHSDIGPTGDFVGLFGTMWQTLRDAAPADSAAPLAPLPAAGTDLPERWQPWAEQVAEVADAASSDIDLRLRLTGSLGDDADDLVSRFTEAHLASLQDHLPAGLLRLYFGEDDAPTTAAELLHTYLVREVTARLDTAAAAPGTPLSASALAAWHLADPQGMGEGEDPYPDQAAARTGALQLVAALGKFTRTWSGRQYVSEKALKEIADEASLALWQDATAEQFGTRPEAARSAGTNRRPRHTS</sequence>
<organism evidence="2 3">
    <name type="scientific">Streptomyces tropicalis</name>
    <dbReference type="NCBI Taxonomy" id="3034234"/>
    <lineage>
        <taxon>Bacteria</taxon>
        <taxon>Bacillati</taxon>
        <taxon>Actinomycetota</taxon>
        <taxon>Actinomycetes</taxon>
        <taxon>Kitasatosporales</taxon>
        <taxon>Streptomycetaceae</taxon>
        <taxon>Streptomyces</taxon>
    </lineage>
</organism>
<dbReference type="EMBL" id="JARJBB010000078">
    <property type="protein sequence ID" value="MDF3303347.1"/>
    <property type="molecule type" value="Genomic_DNA"/>
</dbReference>
<keyword evidence="3" id="KW-1185">Reference proteome</keyword>
<evidence type="ECO:0000256" key="1">
    <source>
        <dbReference type="SAM" id="MobiDB-lite"/>
    </source>
</evidence>
<evidence type="ECO:0000313" key="3">
    <source>
        <dbReference type="Proteomes" id="UP001221150"/>
    </source>
</evidence>
<feature type="region of interest" description="Disordered" evidence="1">
    <location>
        <begin position="348"/>
        <end position="372"/>
    </location>
</feature>
<dbReference type="Proteomes" id="UP001221150">
    <property type="component" value="Unassembled WGS sequence"/>
</dbReference>
<dbReference type="RefSeq" id="WP_276112864.1">
    <property type="nucleotide sequence ID" value="NZ_JARJBB010000078.1"/>
</dbReference>
<name>A0ABT6AFC9_9ACTN</name>
<reference evidence="2 3" key="1">
    <citation type="submission" date="2023-03" db="EMBL/GenBank/DDBJ databases">
        <title>Draft genome sequence of Streptomyces sp. K1PA1 isolated from peat swamp forest in Thailand.</title>
        <authorList>
            <person name="Klaysubun C."/>
            <person name="Duangmal K."/>
        </authorList>
    </citation>
    <scope>NUCLEOTIDE SEQUENCE [LARGE SCALE GENOMIC DNA]</scope>
    <source>
        <strain evidence="2 3">K1PA1</strain>
    </source>
</reference>
<protein>
    <submittedName>
        <fullName evidence="2">Uncharacterized protein</fullName>
    </submittedName>
</protein>
<gene>
    <name evidence="2" type="ORF">P3H78_33040</name>
</gene>
<accession>A0ABT6AFC9</accession>
<evidence type="ECO:0000313" key="2">
    <source>
        <dbReference type="EMBL" id="MDF3303347.1"/>
    </source>
</evidence>
<feature type="non-terminal residue" evidence="2">
    <location>
        <position position="1"/>
    </location>
</feature>
<proteinExistence type="predicted"/>
<comment type="caution">
    <text evidence="2">The sequence shown here is derived from an EMBL/GenBank/DDBJ whole genome shotgun (WGS) entry which is preliminary data.</text>
</comment>